<dbReference type="EMBL" id="AE009952">
    <property type="protein sequence ID" value="AAM83677.1"/>
    <property type="molecule type" value="Genomic_DNA"/>
</dbReference>
<dbReference type="HOGENOM" id="CLU_2670319_0_0_6"/>
<protein>
    <submittedName>
        <fullName evidence="2">Uncharacterized protein</fullName>
    </submittedName>
</protein>
<sequence length="75" mass="8230">MQVKGLSYSRVAKTLNVISFMWVMLLTLICGSGKTAYPVFSTAVLAGQSLSRLSLMQWWIITKVGQSNTSSSLKN</sequence>
<dbReference type="Proteomes" id="UP000002490">
    <property type="component" value="Chromosome"/>
</dbReference>
<keyword evidence="1" id="KW-0472">Membrane</keyword>
<dbReference type="SMR" id="Q8CLW1"/>
<dbReference type="KEGG" id="ypk:y0082"/>
<organism evidence="2 3">
    <name type="scientific">Yersinia pestis</name>
    <dbReference type="NCBI Taxonomy" id="632"/>
    <lineage>
        <taxon>Bacteria</taxon>
        <taxon>Pseudomonadati</taxon>
        <taxon>Pseudomonadota</taxon>
        <taxon>Gammaproteobacteria</taxon>
        <taxon>Enterobacterales</taxon>
        <taxon>Yersiniaceae</taxon>
        <taxon>Yersinia</taxon>
    </lineage>
</organism>
<proteinExistence type="predicted"/>
<dbReference type="AlphaFoldDB" id="Q8CLW1"/>
<gene>
    <name evidence="2" type="ordered locus">y0082</name>
</gene>
<keyword evidence="1" id="KW-1133">Transmembrane helix</keyword>
<evidence type="ECO:0000256" key="1">
    <source>
        <dbReference type="SAM" id="Phobius"/>
    </source>
</evidence>
<evidence type="ECO:0000313" key="3">
    <source>
        <dbReference type="Proteomes" id="UP000002490"/>
    </source>
</evidence>
<feature type="transmembrane region" description="Helical" evidence="1">
    <location>
        <begin position="20"/>
        <end position="46"/>
    </location>
</feature>
<name>Q8CLW1_YERPE</name>
<keyword evidence="1" id="KW-0812">Transmembrane</keyword>
<accession>Q8CLW1</accession>
<evidence type="ECO:0000313" key="2">
    <source>
        <dbReference type="EMBL" id="AAM83677.1"/>
    </source>
</evidence>
<reference evidence="2 3" key="1">
    <citation type="journal article" date="2002" name="J. Bacteriol.">
        <title>Genome sequence of Yersinia pestis KIM.</title>
        <authorList>
            <person name="Deng W."/>
            <person name="Burland V."/>
            <person name="Plunkett G.III."/>
            <person name="Boutin A."/>
            <person name="Mayhew G.F."/>
            <person name="Liss P."/>
            <person name="Perna N.T."/>
            <person name="Rose D.J."/>
            <person name="Mau B."/>
            <person name="Zhou S."/>
            <person name="Schwartz D.C."/>
            <person name="Fetherston J.D."/>
            <person name="Lindler L.E."/>
            <person name="Brubaker R.R."/>
            <person name="Plana G.V."/>
            <person name="Straley S.C."/>
            <person name="McDonough K.A."/>
            <person name="Nilles M.L."/>
            <person name="Matson J.S."/>
            <person name="Blattner F.R."/>
            <person name="Perry R.D."/>
        </authorList>
    </citation>
    <scope>NUCLEOTIDE SEQUENCE [LARGE SCALE GENOMIC DNA]</scope>
    <source>
        <strain evidence="3">KIM10+ / Biovar Mediaevalis</strain>
    </source>
</reference>